<comment type="function">
    <text evidence="7">Catalyzes the oxidation of glucose 6-phosphate to 6-phosphogluconolactone.</text>
</comment>
<dbReference type="PANTHER" id="PTHR23429:SF0">
    <property type="entry name" value="GLUCOSE-6-PHOSPHATE 1-DEHYDROGENASE"/>
    <property type="match status" value="1"/>
</dbReference>
<evidence type="ECO:0000313" key="11">
    <source>
        <dbReference type="Proteomes" id="UP000004827"/>
    </source>
</evidence>
<feature type="binding site" evidence="7">
    <location>
        <position position="225"/>
    </location>
    <ligand>
        <name>substrate</name>
    </ligand>
</feature>
<evidence type="ECO:0000256" key="5">
    <source>
        <dbReference type="ARBA" id="ARBA00023002"/>
    </source>
</evidence>
<feature type="domain" description="Glucose-6-phosphate dehydrogenase NAD-binding" evidence="8">
    <location>
        <begin position="49"/>
        <end position="230"/>
    </location>
</feature>
<dbReference type="AlphaFoldDB" id="D2YJL0"/>
<feature type="binding site" evidence="7">
    <location>
        <position position="221"/>
    </location>
    <ligand>
        <name>substrate</name>
    </ligand>
</feature>
<comment type="pathway">
    <text evidence="1 7">Carbohydrate degradation; pentose phosphate pathway; D-ribulose 5-phosphate from D-glucose 6-phosphate (oxidative stage): step 1/3.</text>
</comment>
<comment type="caution">
    <text evidence="10">The sequence shown here is derived from an EMBL/GenBank/DDBJ whole genome shotgun (WGS) entry which is preliminary data.</text>
</comment>
<dbReference type="PRINTS" id="PR00079">
    <property type="entry name" value="G6PDHDRGNASE"/>
</dbReference>
<keyword evidence="4 7" id="KW-0521">NADP</keyword>
<evidence type="ECO:0000256" key="6">
    <source>
        <dbReference type="ARBA" id="ARBA00023277"/>
    </source>
</evidence>
<evidence type="ECO:0000259" key="8">
    <source>
        <dbReference type="Pfam" id="PF00479"/>
    </source>
</evidence>
<evidence type="ECO:0000313" key="10">
    <source>
        <dbReference type="EMBL" id="EEW05046.1"/>
    </source>
</evidence>
<dbReference type="EC" id="1.1.1.49" evidence="7"/>
<keyword evidence="5 7" id="KW-0560">Oxidoreductase</keyword>
<evidence type="ECO:0000259" key="9">
    <source>
        <dbReference type="Pfam" id="PF02781"/>
    </source>
</evidence>
<feature type="binding site" evidence="7">
    <location>
        <position position="86"/>
    </location>
    <ligand>
        <name>NADP(+)</name>
        <dbReference type="ChEBI" id="CHEBI:58349"/>
    </ligand>
</feature>
<evidence type="ECO:0000256" key="4">
    <source>
        <dbReference type="ARBA" id="ARBA00022857"/>
    </source>
</evidence>
<dbReference type="PROSITE" id="PS00069">
    <property type="entry name" value="G6P_DEHYDROGENASE"/>
    <property type="match status" value="1"/>
</dbReference>
<evidence type="ECO:0000256" key="3">
    <source>
        <dbReference type="ARBA" id="ARBA00022526"/>
    </source>
</evidence>
<comment type="catalytic activity">
    <reaction evidence="7">
        <text>D-glucose 6-phosphate + NADP(+) = 6-phospho-D-glucono-1,5-lactone + NADPH + H(+)</text>
        <dbReference type="Rhea" id="RHEA:15841"/>
        <dbReference type="ChEBI" id="CHEBI:15378"/>
        <dbReference type="ChEBI" id="CHEBI:57783"/>
        <dbReference type="ChEBI" id="CHEBI:57955"/>
        <dbReference type="ChEBI" id="CHEBI:58349"/>
        <dbReference type="ChEBI" id="CHEBI:61548"/>
        <dbReference type="EC" id="1.1.1.49"/>
    </reaction>
</comment>
<dbReference type="Gene3D" id="3.40.50.720">
    <property type="entry name" value="NAD(P)-binding Rossmann-like Domain"/>
    <property type="match status" value="1"/>
</dbReference>
<dbReference type="InterPro" id="IPR022675">
    <property type="entry name" value="G6P_DH_C"/>
</dbReference>
<comment type="caution">
    <text evidence="7">Lacks conserved residue(s) required for the propagation of feature annotation.</text>
</comment>
<dbReference type="Pfam" id="PF02781">
    <property type="entry name" value="G6PD_C"/>
    <property type="match status" value="1"/>
</dbReference>
<dbReference type="InterPro" id="IPR001282">
    <property type="entry name" value="G6P_DH"/>
</dbReference>
<dbReference type="SUPFAM" id="SSF51735">
    <property type="entry name" value="NAD(P)-binding Rossmann-fold domains"/>
    <property type="match status" value="1"/>
</dbReference>
<dbReference type="FunFam" id="3.40.50.720:FF:000079">
    <property type="entry name" value="Glucose-6-phosphate 1-dehydrogenase"/>
    <property type="match status" value="1"/>
</dbReference>
<dbReference type="PIRSF" id="PIRSF000110">
    <property type="entry name" value="G6PD"/>
    <property type="match status" value="1"/>
</dbReference>
<gene>
    <name evidence="7" type="primary">zwf</name>
    <name evidence="10" type="ORF">VMB_37070</name>
</gene>
<evidence type="ECO:0000256" key="7">
    <source>
        <dbReference type="HAMAP-Rule" id="MF_00966"/>
    </source>
</evidence>
<dbReference type="GO" id="GO:0005829">
    <property type="term" value="C:cytosol"/>
    <property type="evidence" value="ECO:0007669"/>
    <property type="project" value="TreeGrafter"/>
</dbReference>
<dbReference type="Proteomes" id="UP000004827">
    <property type="component" value="Unassembled WGS sequence"/>
</dbReference>
<evidence type="ECO:0000256" key="1">
    <source>
        <dbReference type="ARBA" id="ARBA00004937"/>
    </source>
</evidence>
<dbReference type="PANTHER" id="PTHR23429">
    <property type="entry name" value="GLUCOSE-6-PHOSPHATE 1-DEHYDROGENASE G6PD"/>
    <property type="match status" value="1"/>
</dbReference>
<name>D2YJL0_VIBMI</name>
<feature type="active site" description="Proton acceptor" evidence="7">
    <location>
        <position position="283"/>
    </location>
</feature>
<protein>
    <recommendedName>
        <fullName evidence="7">Glucose-6-phosphate 1-dehydrogenase</fullName>
        <shortName evidence="7">G6PD</shortName>
        <ecNumber evidence="7">1.1.1.49</ecNumber>
    </recommendedName>
</protein>
<accession>D2YJL0</accession>
<dbReference type="SUPFAM" id="SSF55347">
    <property type="entry name" value="Glyceraldehyde-3-phosphate dehydrogenase-like, C-terminal domain"/>
    <property type="match status" value="1"/>
</dbReference>
<dbReference type="InterPro" id="IPR019796">
    <property type="entry name" value="G6P_DH_AS"/>
</dbReference>
<dbReference type="GO" id="GO:0050661">
    <property type="term" value="F:NADP binding"/>
    <property type="evidence" value="ECO:0007669"/>
    <property type="project" value="UniProtKB-UniRule"/>
</dbReference>
<feature type="binding site" evidence="7">
    <location>
        <position position="259"/>
    </location>
    <ligand>
        <name>substrate</name>
    </ligand>
</feature>
<keyword evidence="3 7" id="KW-0313">Glucose metabolism</keyword>
<feature type="binding site" evidence="7">
    <location>
        <position position="278"/>
    </location>
    <ligand>
        <name>substrate</name>
    </ligand>
</feature>
<feature type="domain" description="Glucose-6-phosphate dehydrogenase C-terminal" evidence="9">
    <location>
        <begin position="232"/>
        <end position="525"/>
    </location>
</feature>
<dbReference type="GO" id="GO:0009051">
    <property type="term" value="P:pentose-phosphate shunt, oxidative branch"/>
    <property type="evidence" value="ECO:0007669"/>
    <property type="project" value="TreeGrafter"/>
</dbReference>
<organism evidence="10 11">
    <name type="scientific">Vibrio mimicus VM603</name>
    <dbReference type="NCBI Taxonomy" id="671074"/>
    <lineage>
        <taxon>Bacteria</taxon>
        <taxon>Pseudomonadati</taxon>
        <taxon>Pseudomonadota</taxon>
        <taxon>Gammaproteobacteria</taxon>
        <taxon>Vibrionales</taxon>
        <taxon>Vibrionaceae</taxon>
        <taxon>Vibrio</taxon>
    </lineage>
</organism>
<dbReference type="NCBIfam" id="TIGR00871">
    <property type="entry name" value="zwf"/>
    <property type="match status" value="1"/>
</dbReference>
<dbReference type="GO" id="GO:0006006">
    <property type="term" value="P:glucose metabolic process"/>
    <property type="evidence" value="ECO:0007669"/>
    <property type="project" value="UniProtKB-KW"/>
</dbReference>
<dbReference type="UniPathway" id="UPA00115">
    <property type="reaction ID" value="UER00408"/>
</dbReference>
<dbReference type="EMBL" id="ACYU01000191">
    <property type="protein sequence ID" value="EEW05046.1"/>
    <property type="molecule type" value="Genomic_DNA"/>
</dbReference>
<comment type="similarity">
    <text evidence="2 7">Belongs to the glucose-6-phosphate dehydrogenase family.</text>
</comment>
<feature type="binding site" evidence="7">
    <location>
        <position position="191"/>
    </location>
    <ligand>
        <name>NADP(+)</name>
        <dbReference type="ChEBI" id="CHEBI:58349"/>
    </ligand>
</feature>
<dbReference type="GO" id="GO:0004345">
    <property type="term" value="F:glucose-6-phosphate dehydrogenase activity"/>
    <property type="evidence" value="ECO:0007669"/>
    <property type="project" value="UniProtKB-UniRule"/>
</dbReference>
<dbReference type="HAMAP" id="MF_00966">
    <property type="entry name" value="G6PD"/>
    <property type="match status" value="1"/>
</dbReference>
<reference evidence="10 11" key="1">
    <citation type="journal article" date="2009" name="BMC Evol. Biol.">
        <title>Genomic taxonomy of Vibrios.</title>
        <authorList>
            <person name="Thompson C.C."/>
            <person name="Vicente A.C."/>
            <person name="Souza R.C."/>
            <person name="Vasconcelos A.T."/>
            <person name="Vesth T."/>
            <person name="Alves N.Jr."/>
            <person name="Ussery D.W."/>
            <person name="Iida T."/>
            <person name="Thompson F.L."/>
        </authorList>
    </citation>
    <scope>NUCLEOTIDE SEQUENCE [LARGE SCALE GENOMIC DNA]</scope>
    <source>
        <strain evidence="10 11">VM603</strain>
    </source>
</reference>
<feature type="binding site" evidence="7">
    <location>
        <position position="383"/>
    </location>
    <ligand>
        <name>substrate</name>
    </ligand>
</feature>
<dbReference type="Pfam" id="PF00479">
    <property type="entry name" value="G6PD_N"/>
    <property type="match status" value="1"/>
</dbReference>
<evidence type="ECO:0000256" key="2">
    <source>
        <dbReference type="ARBA" id="ARBA00009975"/>
    </source>
</evidence>
<dbReference type="Gene3D" id="3.30.360.10">
    <property type="entry name" value="Dihydrodipicolinate Reductase, domain 2"/>
    <property type="match status" value="1"/>
</dbReference>
<dbReference type="InterPro" id="IPR022674">
    <property type="entry name" value="G6P_DH_NAD-bd"/>
</dbReference>
<keyword evidence="6 7" id="KW-0119">Carbohydrate metabolism</keyword>
<proteinExistence type="inferred from homology"/>
<dbReference type="InterPro" id="IPR036291">
    <property type="entry name" value="NAD(P)-bd_dom_sf"/>
</dbReference>
<sequence>MCIALLGLAHANNTQRFSCEDGQIFTEKSREYLVSKGKMMVIPENSSIVIFGASGDLTYRKLIPALYHLYASQQLPKSFAILGVSRTEYSDETYREKLKRSLQELEKTEPAILDAFMQHVHYQALNTSEVSDYQHLATRLDTLASDYQFEQRNTLFYLATPPSLYGVIPACLAAHGLNDESQGWKRLIIEKPFGYDLQSAQDLDVEIHHHFKEHQIYRIDHYLGKETVQNLLVFRFANGMFEPLWNRNFIDYVEITGAEFLGVEERGGYYDGSGAVRDMFQNHLLQVLAMVGMEPPAAINADSIRNEVNKVLQSLQPLSESDLRNNLVLGQYTESEVRGQFLPSYRNEPGVAADSRTETYVALKMFINNWRWNGVSFYVRSGKRLPTRVTEVVIHFKRTPHPVFGQNAPENKLIIRIQPDEGILMSFGLKEPGAGFKAKEVSMNFHYASLEQIKMLTAYERLLLDALNGDATLFARTDAVEACWKFVQPILDFKQDPQSLYGYACGTWGPKESDDLLRRDGREWRFPCKNLTNTDYCEL</sequence>